<dbReference type="Proteomes" id="UP000266183">
    <property type="component" value="Chromosome"/>
</dbReference>
<dbReference type="Pfam" id="PF13628">
    <property type="entry name" value="DUF4142"/>
    <property type="match status" value="1"/>
</dbReference>
<dbReference type="Gene3D" id="1.20.1260.10">
    <property type="match status" value="1"/>
</dbReference>
<dbReference type="InterPro" id="IPR025419">
    <property type="entry name" value="DUF4142"/>
</dbReference>
<dbReference type="InterPro" id="IPR012347">
    <property type="entry name" value="Ferritin-like"/>
</dbReference>
<evidence type="ECO:0000256" key="1">
    <source>
        <dbReference type="SAM" id="SignalP"/>
    </source>
</evidence>
<feature type="domain" description="DUF4142" evidence="2">
    <location>
        <begin position="38"/>
        <end position="173"/>
    </location>
</feature>
<dbReference type="KEGG" id="chk:D4L85_05190"/>
<feature type="signal peptide" evidence="1">
    <location>
        <begin position="1"/>
        <end position="26"/>
    </location>
</feature>
<feature type="chain" id="PRO_5017289702" evidence="1">
    <location>
        <begin position="27"/>
        <end position="183"/>
    </location>
</feature>
<proteinExistence type="predicted"/>
<dbReference type="PANTHER" id="PTHR38593">
    <property type="entry name" value="BLR2558 PROTEIN"/>
    <property type="match status" value="1"/>
</dbReference>
<evidence type="ECO:0000313" key="4">
    <source>
        <dbReference type="Proteomes" id="UP000266183"/>
    </source>
</evidence>
<accession>A0A385SFL5</accession>
<keyword evidence="1" id="KW-0732">Signal</keyword>
<dbReference type="PROSITE" id="PS51257">
    <property type="entry name" value="PROKAR_LIPOPROTEIN"/>
    <property type="match status" value="1"/>
</dbReference>
<gene>
    <name evidence="3" type="ORF">D4L85_05190</name>
</gene>
<evidence type="ECO:0000259" key="2">
    <source>
        <dbReference type="Pfam" id="PF13628"/>
    </source>
</evidence>
<sequence length="183" mass="20177">MLKKNPLCMKTRYWAIAFTCVVLAFACEDKESHVIVGKDKDFLFKAGAASQADLIYGQLAAVKGDNPQVRAFGLQMANAHQRAIEDLRNIALSDNIQLTTGMDKIHEKRLSILLTLVGAPFDTAYVSAQLKNHQEAIALYQSELDSGKVDALRAHASSYLMFMQSQKTNAENLTLALTARSND</sequence>
<protein>
    <submittedName>
        <fullName evidence="3">DUF4142 domain-containing protein</fullName>
    </submittedName>
</protein>
<reference evidence="4" key="1">
    <citation type="submission" date="2018-09" db="EMBL/GenBank/DDBJ databases">
        <title>Chryseolinea sp. KIS68-18 isolated from soil.</title>
        <authorList>
            <person name="Weon H.-Y."/>
            <person name="Kwon S.-W."/>
            <person name="Lee S.A."/>
        </authorList>
    </citation>
    <scope>NUCLEOTIDE SEQUENCE [LARGE SCALE GENOMIC DNA]</scope>
    <source>
        <strain evidence="4">KIS68-18</strain>
    </source>
</reference>
<organism evidence="3 4">
    <name type="scientific">Chryseolinea soli</name>
    <dbReference type="NCBI Taxonomy" id="2321403"/>
    <lineage>
        <taxon>Bacteria</taxon>
        <taxon>Pseudomonadati</taxon>
        <taxon>Bacteroidota</taxon>
        <taxon>Cytophagia</taxon>
        <taxon>Cytophagales</taxon>
        <taxon>Fulvivirgaceae</taxon>
        <taxon>Chryseolinea</taxon>
    </lineage>
</organism>
<evidence type="ECO:0000313" key="3">
    <source>
        <dbReference type="EMBL" id="AYB30009.1"/>
    </source>
</evidence>
<dbReference type="EMBL" id="CP032382">
    <property type="protein sequence ID" value="AYB30009.1"/>
    <property type="molecule type" value="Genomic_DNA"/>
</dbReference>
<keyword evidence="4" id="KW-1185">Reference proteome</keyword>
<dbReference type="PANTHER" id="PTHR38593:SF1">
    <property type="entry name" value="BLR2558 PROTEIN"/>
    <property type="match status" value="1"/>
</dbReference>
<dbReference type="AlphaFoldDB" id="A0A385SFL5"/>
<name>A0A385SFL5_9BACT</name>